<gene>
    <name evidence="1" type="ORF">D7D52_34430</name>
</gene>
<sequence>MTSLAARAEVVKLARELQVDATELAFLLDSDPVAVRRVRQGMYRALDAPYRPMFERLAKVSALIPIGVSVAIATRFFGPMLCGMVASSLSPERAAAMIGHVPVPFLADVAPYVDPEAATPIVRQFGTDVLLPVLREMLRRKDYVTLSRFVVAASDAQLRAVLPAIESGEDMLMVAFGAELDAVADRFDLVLAELPDDRVREILAVAADQNLFTEALTFLSLLSERTLTRVAELAAGMDPIVLTNMVTAAQREDAWTELVAVAAAMSPESLQRLLDLEIWDTEDLRVLAETAERDGRFEELRRRIEAVSDQPG</sequence>
<proteinExistence type="predicted"/>
<dbReference type="AlphaFoldDB" id="A0A386ZN09"/>
<dbReference type="RefSeq" id="WP_120743162.1">
    <property type="nucleotide sequence ID" value="NZ_CP032568.1"/>
</dbReference>
<organism evidence="1 2">
    <name type="scientific">Nocardia yunnanensis</name>
    <dbReference type="NCBI Taxonomy" id="2382165"/>
    <lineage>
        <taxon>Bacteria</taxon>
        <taxon>Bacillati</taxon>
        <taxon>Actinomycetota</taxon>
        <taxon>Actinomycetes</taxon>
        <taxon>Mycobacteriales</taxon>
        <taxon>Nocardiaceae</taxon>
        <taxon>Nocardia</taxon>
    </lineage>
</organism>
<accession>A0A386ZN09</accession>
<evidence type="ECO:0000313" key="2">
    <source>
        <dbReference type="Proteomes" id="UP000267164"/>
    </source>
</evidence>
<reference evidence="1 2" key="1">
    <citation type="submission" date="2018-09" db="EMBL/GenBank/DDBJ databases">
        <title>Nocardia yunnanensis sp. nov., an actinomycete isolated from a soil sample.</title>
        <authorList>
            <person name="Zhang J."/>
        </authorList>
    </citation>
    <scope>NUCLEOTIDE SEQUENCE [LARGE SCALE GENOMIC DNA]</scope>
    <source>
        <strain evidence="1 2">CFHS0054</strain>
    </source>
</reference>
<dbReference type="OrthoDB" id="4529786at2"/>
<dbReference type="Proteomes" id="UP000267164">
    <property type="component" value="Chromosome"/>
</dbReference>
<keyword evidence="2" id="KW-1185">Reference proteome</keyword>
<evidence type="ECO:0000313" key="1">
    <source>
        <dbReference type="EMBL" id="AYF78079.1"/>
    </source>
</evidence>
<protein>
    <submittedName>
        <fullName evidence="1">Uncharacterized protein</fullName>
    </submittedName>
</protein>
<dbReference type="EMBL" id="CP032568">
    <property type="protein sequence ID" value="AYF78079.1"/>
    <property type="molecule type" value="Genomic_DNA"/>
</dbReference>
<name>A0A386ZN09_9NOCA</name>
<dbReference type="KEGG" id="nyu:D7D52_34430"/>